<evidence type="ECO:0000313" key="3">
    <source>
        <dbReference type="Proteomes" id="UP000327000"/>
    </source>
</evidence>
<reference evidence="2 3" key="1">
    <citation type="journal article" date="2019" name="Microb. Cell Fact.">
        <title>Exploring novel herbicidin analogues by transcriptional regulator overexpression and MS/MS molecular networking.</title>
        <authorList>
            <person name="Shi Y."/>
            <person name="Gu R."/>
            <person name="Li Y."/>
            <person name="Wang X."/>
            <person name="Ren W."/>
            <person name="Li X."/>
            <person name="Wang L."/>
            <person name="Xie Y."/>
            <person name="Hong B."/>
        </authorList>
    </citation>
    <scope>NUCLEOTIDE SEQUENCE [LARGE SCALE GENOMIC DNA]</scope>
    <source>
        <strain evidence="2 3">US-43</strain>
    </source>
</reference>
<sequence>MRVFEFCNKNGSESVSETGTGKWPFGTPLGDLVRQVKDERGISYRKLAEKAVDPKTKERVGYTTFHRIANDERIQVSPGVLGAIAAALGKPDQEVRVAASHQYCGLIADNPFEASAGEATVVVVHAPGVGRKDMPKVENLLRRYAAGELPTELTEDDQATEQGK</sequence>
<dbReference type="CDD" id="cd00093">
    <property type="entry name" value="HTH_XRE"/>
    <property type="match status" value="1"/>
</dbReference>
<proteinExistence type="predicted"/>
<dbReference type="InterPro" id="IPR001387">
    <property type="entry name" value="Cro/C1-type_HTH"/>
</dbReference>
<organism evidence="2 3">
    <name type="scientific">Streptomyces mobaraensis</name>
    <name type="common">Streptoverticillium mobaraense</name>
    <dbReference type="NCBI Taxonomy" id="35621"/>
    <lineage>
        <taxon>Bacteria</taxon>
        <taxon>Bacillati</taxon>
        <taxon>Actinomycetota</taxon>
        <taxon>Actinomycetes</taxon>
        <taxon>Kitasatosporales</taxon>
        <taxon>Streptomycetaceae</taxon>
        <taxon>Streptomyces</taxon>
    </lineage>
</organism>
<evidence type="ECO:0000313" key="2">
    <source>
        <dbReference type="EMBL" id="KAB7834044.1"/>
    </source>
</evidence>
<comment type="caution">
    <text evidence="2">The sequence shown here is derived from an EMBL/GenBank/DDBJ whole genome shotgun (WGS) entry which is preliminary data.</text>
</comment>
<dbReference type="SMART" id="SM00530">
    <property type="entry name" value="HTH_XRE"/>
    <property type="match status" value="1"/>
</dbReference>
<gene>
    <name evidence="2" type="ORF">FRZ00_30750</name>
</gene>
<dbReference type="OrthoDB" id="4228596at2"/>
<evidence type="ECO:0000259" key="1">
    <source>
        <dbReference type="SMART" id="SM00530"/>
    </source>
</evidence>
<name>A0A5N5VZ85_STRMB</name>
<dbReference type="Proteomes" id="UP000327000">
    <property type="component" value="Unassembled WGS sequence"/>
</dbReference>
<dbReference type="EMBL" id="VOKX01000117">
    <property type="protein sequence ID" value="KAB7834044.1"/>
    <property type="molecule type" value="Genomic_DNA"/>
</dbReference>
<feature type="domain" description="HTH cro/C1-type" evidence="1">
    <location>
        <begin position="32"/>
        <end position="95"/>
    </location>
</feature>
<dbReference type="AlphaFoldDB" id="A0A5N5VZ85"/>
<keyword evidence="3" id="KW-1185">Reference proteome</keyword>
<protein>
    <submittedName>
        <fullName evidence="2">Helix-turn-helix domain-containing protein</fullName>
    </submittedName>
</protein>
<accession>A0A5N5VZ85</accession>